<evidence type="ECO:0000259" key="1">
    <source>
        <dbReference type="Pfam" id="PF11738"/>
    </source>
</evidence>
<dbReference type="Proteomes" id="UP000176714">
    <property type="component" value="Unassembled WGS sequence"/>
</dbReference>
<reference evidence="2 3" key="1">
    <citation type="journal article" date="2016" name="Nat. Commun.">
        <title>Thousands of microbial genomes shed light on interconnected biogeochemical processes in an aquifer system.</title>
        <authorList>
            <person name="Anantharaman K."/>
            <person name="Brown C.T."/>
            <person name="Hug L.A."/>
            <person name="Sharon I."/>
            <person name="Castelle C.J."/>
            <person name="Probst A.J."/>
            <person name="Thomas B.C."/>
            <person name="Singh A."/>
            <person name="Wilkins M.J."/>
            <person name="Karaoz U."/>
            <person name="Brodie E.L."/>
            <person name="Williams K.H."/>
            <person name="Hubbard S.S."/>
            <person name="Banfield J.F."/>
        </authorList>
    </citation>
    <scope>NUCLEOTIDE SEQUENCE [LARGE SCALE GENOMIC DNA]</scope>
</reference>
<comment type="caution">
    <text evidence="2">The sequence shown here is derived from an EMBL/GenBank/DDBJ whole genome shotgun (WGS) entry which is preliminary data.</text>
</comment>
<feature type="domain" description="DUF3298" evidence="1">
    <location>
        <begin position="17"/>
        <end position="59"/>
    </location>
</feature>
<protein>
    <recommendedName>
        <fullName evidence="1">DUF3298 domain-containing protein</fullName>
    </recommendedName>
</protein>
<name>A0A1F6ERX5_9BACT</name>
<dbReference type="EMBL" id="MFMD01000031">
    <property type="protein sequence ID" value="OGG76349.1"/>
    <property type="molecule type" value="Genomic_DNA"/>
</dbReference>
<proteinExistence type="predicted"/>
<sequence>MPVVIGQDFDVAFIADGTTPEEENFQNFFFDINMLVILFPPYQVAPYSAGPQTLRIPLSDLSSILKSEYR</sequence>
<dbReference type="Gene3D" id="3.90.640.20">
    <property type="entry name" value="Heat-shock cognate protein, ATPase"/>
    <property type="match status" value="1"/>
</dbReference>
<organism evidence="2 3">
    <name type="scientific">Candidatus Kaiserbacteria bacterium RIFCSPLOWO2_01_FULL_55_19</name>
    <dbReference type="NCBI Taxonomy" id="1798516"/>
    <lineage>
        <taxon>Bacteria</taxon>
        <taxon>Candidatus Kaiseribacteriota</taxon>
    </lineage>
</organism>
<gene>
    <name evidence="2" type="ORF">A2950_01140</name>
</gene>
<evidence type="ECO:0000313" key="3">
    <source>
        <dbReference type="Proteomes" id="UP000176714"/>
    </source>
</evidence>
<dbReference type="InterPro" id="IPR037126">
    <property type="entry name" value="PdaC/RsiV-like_sf"/>
</dbReference>
<accession>A0A1F6ERX5</accession>
<dbReference type="AlphaFoldDB" id="A0A1F6ERX5"/>
<dbReference type="Pfam" id="PF11738">
    <property type="entry name" value="DUF3298"/>
    <property type="match status" value="1"/>
</dbReference>
<evidence type="ECO:0000313" key="2">
    <source>
        <dbReference type="EMBL" id="OGG76349.1"/>
    </source>
</evidence>
<dbReference type="InterPro" id="IPR021729">
    <property type="entry name" value="DUF3298"/>
</dbReference>